<dbReference type="Pfam" id="PF14114">
    <property type="entry name" value="DUF4286"/>
    <property type="match status" value="1"/>
</dbReference>
<proteinExistence type="predicted"/>
<accession>A0A9D1V1I0</accession>
<evidence type="ECO:0000313" key="2">
    <source>
        <dbReference type="Proteomes" id="UP000824202"/>
    </source>
</evidence>
<reference evidence="1" key="2">
    <citation type="submission" date="2021-04" db="EMBL/GenBank/DDBJ databases">
        <authorList>
            <person name="Gilroy R."/>
        </authorList>
    </citation>
    <scope>NUCLEOTIDE SEQUENCE</scope>
    <source>
        <strain evidence="1">23274</strain>
    </source>
</reference>
<name>A0A9D1V1I0_9BACT</name>
<reference evidence="1" key="1">
    <citation type="journal article" date="2021" name="PeerJ">
        <title>Extensive microbial diversity within the chicken gut microbiome revealed by metagenomics and culture.</title>
        <authorList>
            <person name="Gilroy R."/>
            <person name="Ravi A."/>
            <person name="Getino M."/>
            <person name="Pursley I."/>
            <person name="Horton D.L."/>
            <person name="Alikhan N.F."/>
            <person name="Baker D."/>
            <person name="Gharbi K."/>
            <person name="Hall N."/>
            <person name="Watson M."/>
            <person name="Adriaenssens E.M."/>
            <person name="Foster-Nyarko E."/>
            <person name="Jarju S."/>
            <person name="Secka A."/>
            <person name="Antonio M."/>
            <person name="Oren A."/>
            <person name="Chaudhuri R.R."/>
            <person name="La Ragione R."/>
            <person name="Hildebrand F."/>
            <person name="Pallen M.J."/>
        </authorList>
    </citation>
    <scope>NUCLEOTIDE SEQUENCE</scope>
    <source>
        <strain evidence="1">23274</strain>
    </source>
</reference>
<dbReference type="Proteomes" id="UP000824202">
    <property type="component" value="Unassembled WGS sequence"/>
</dbReference>
<organism evidence="1 2">
    <name type="scientific">Candidatus Odoribacter faecigallinarum</name>
    <dbReference type="NCBI Taxonomy" id="2838706"/>
    <lineage>
        <taxon>Bacteria</taxon>
        <taxon>Pseudomonadati</taxon>
        <taxon>Bacteroidota</taxon>
        <taxon>Bacteroidia</taxon>
        <taxon>Bacteroidales</taxon>
        <taxon>Odoribacteraceae</taxon>
        <taxon>Odoribacter</taxon>
    </lineage>
</organism>
<protein>
    <submittedName>
        <fullName evidence="1">DUF4286 family protein</fullName>
    </submittedName>
</protein>
<comment type="caution">
    <text evidence="1">The sequence shown here is derived from an EMBL/GenBank/DDBJ whole genome shotgun (WGS) entry which is preliminary data.</text>
</comment>
<dbReference type="EMBL" id="DXFT01000194">
    <property type="protein sequence ID" value="HIX04400.1"/>
    <property type="molecule type" value="Genomic_DNA"/>
</dbReference>
<dbReference type="InterPro" id="IPR025563">
    <property type="entry name" value="DUF4286"/>
</dbReference>
<dbReference type="AlphaFoldDB" id="A0A9D1V1I0"/>
<gene>
    <name evidence="1" type="ORF">H9863_09860</name>
</gene>
<evidence type="ECO:0000313" key="1">
    <source>
        <dbReference type="EMBL" id="HIX04400.1"/>
    </source>
</evidence>
<sequence length="100" mass="11682">MRIIYNTTFIVEEAIEEEWIAHIREHYLGSLGKLGLCDDAIFTKVSIDQPEGKTYSIQLVFHDEVQKEHFLSQYLPEIEAGIARRYANRYVCFNSILTEI</sequence>